<dbReference type="SMART" id="SM00066">
    <property type="entry name" value="GAL4"/>
    <property type="match status" value="1"/>
</dbReference>
<feature type="region of interest" description="Disordered" evidence="5">
    <location>
        <begin position="707"/>
        <end position="814"/>
    </location>
</feature>
<evidence type="ECO:0000256" key="2">
    <source>
        <dbReference type="ARBA" id="ARBA00022723"/>
    </source>
</evidence>
<dbReference type="PANTHER" id="PTHR46910:SF3">
    <property type="entry name" value="HALOTOLERANCE PROTEIN 9-RELATED"/>
    <property type="match status" value="1"/>
</dbReference>
<evidence type="ECO:0000256" key="5">
    <source>
        <dbReference type="SAM" id="MobiDB-lite"/>
    </source>
</evidence>
<keyword evidence="3" id="KW-0238">DNA-binding</keyword>
<dbReference type="GO" id="GO:0006351">
    <property type="term" value="P:DNA-templated transcription"/>
    <property type="evidence" value="ECO:0007669"/>
    <property type="project" value="InterPro"/>
</dbReference>
<dbReference type="GO" id="GO:0003677">
    <property type="term" value="F:DNA binding"/>
    <property type="evidence" value="ECO:0007669"/>
    <property type="project" value="UniProtKB-KW"/>
</dbReference>
<dbReference type="PROSITE" id="PS50048">
    <property type="entry name" value="ZN2_CY6_FUNGAL_2"/>
    <property type="match status" value="1"/>
</dbReference>
<feature type="domain" description="Zn(2)-C6 fungal-type" evidence="6">
    <location>
        <begin position="24"/>
        <end position="53"/>
    </location>
</feature>
<keyword evidence="4" id="KW-0539">Nucleus</keyword>
<dbReference type="InterPro" id="IPR007219">
    <property type="entry name" value="XnlR_reg_dom"/>
</dbReference>
<dbReference type="GO" id="GO:0008270">
    <property type="term" value="F:zinc ion binding"/>
    <property type="evidence" value="ECO:0007669"/>
    <property type="project" value="InterPro"/>
</dbReference>
<dbReference type="AlphaFoldDB" id="A0A4T0IJ83"/>
<dbReference type="InterPro" id="IPR050987">
    <property type="entry name" value="AtrR-like"/>
</dbReference>
<name>A0A4T0IJ83_WALIC</name>
<evidence type="ECO:0000256" key="4">
    <source>
        <dbReference type="ARBA" id="ARBA00023242"/>
    </source>
</evidence>
<sequence>MPSSTSDTADGAPPTIKRLRLSRACDRCRKRKVKCDEGHPCQACQLAHTACTFVEEAPAPKPRKNQNEKNVAELEARMGALERVLGAIPPSIAQAALSKLDTALSDTDTDTITHDTHDKHDKHDSLADQLAALSLSPSYLYLDHQGNPAWAGPTSGLPLIDMLNSRERGSDSSEGEIEQRQRDQRDQRDQRNQEHHHHQPHHLQDCLPGRKPKHTGIEPVLVWTQVSSHIPIDLINTLIRTYMATTHLLWPFLHIPTFLQDYATPSAWGEPGFASLVVAICTIASRHIDDVRVRSDAADPASSGRSYLVLYERLREIQNAHGGTGSGNVYYIQSTFLIAIYLIGSGKLGRAFATLAKSITLSIDSGLHRSLEHYDLGTDMGVWMEVRKRTFWSVFCWDKQAAAAFGRPPMIRLRDCDLDEPLDVDDEHLASVLSGAQSTSTSTSTSTSRIRPFIHMIRLHVVLERVLDGVNTPPVFSSSPFLTKAASVGQNGALAAAEGLLEEWRRQLPSDLLYNDATIASNDAYRLTQAERIHCLEQLTRMLVYRHRFSAGAAGAAGAGKMEGQSQSQSHHYDNYAHAAQQAALTIIAAHSHISRRGLLTHYGVHVIHQLTQAGRTLVAVVLHSRRSASSAGSGSDGEGGSASGSKNRSSPNTHIAVSLEALRVAVGLLRQFAIRYGCGARSVDVLVEFCRVCHIPVHECDQEQEQEQSQSLASNSSGNAWLRPVPLKRDGREVRWDGKGEVREQYQAQEPSRQRKQEQELKQNQNQNQKRPWKPPKEEHYENTHGTNPPPFFPGLDMQWDPSAGSSNSLNFFPESSSTGALVNDFREMNDMNDMDDLRDLGTHPNLSHSHPKQPPPPPTNNTSSAADILNLLNTGRFDVDALLDGTSQPARALDTDDLEMLGVGDLIHPSHLIRNMEIEEEHALSQWSHTT</sequence>
<feature type="region of interest" description="Disordered" evidence="5">
    <location>
        <begin position="629"/>
        <end position="652"/>
    </location>
</feature>
<feature type="region of interest" description="Disordered" evidence="5">
    <location>
        <begin position="165"/>
        <end position="210"/>
    </location>
</feature>
<dbReference type="SUPFAM" id="SSF57701">
    <property type="entry name" value="Zn2/Cys6 DNA-binding domain"/>
    <property type="match status" value="1"/>
</dbReference>
<feature type="compositionally biased region" description="Basic and acidic residues" evidence="5">
    <location>
        <begin position="165"/>
        <end position="193"/>
    </location>
</feature>
<dbReference type="CDD" id="cd12148">
    <property type="entry name" value="fungal_TF_MHR"/>
    <property type="match status" value="1"/>
</dbReference>
<evidence type="ECO:0000256" key="3">
    <source>
        <dbReference type="ARBA" id="ARBA00023125"/>
    </source>
</evidence>
<gene>
    <name evidence="7" type="ORF">E3P86_03806</name>
</gene>
<comment type="caution">
    <text evidence="7">The sequence shown here is derived from an EMBL/GenBank/DDBJ whole genome shotgun (WGS) entry which is preliminary data.</text>
</comment>
<dbReference type="PANTHER" id="PTHR46910">
    <property type="entry name" value="TRANSCRIPTION FACTOR PDR1"/>
    <property type="match status" value="1"/>
</dbReference>
<proteinExistence type="predicted"/>
<dbReference type="CDD" id="cd00067">
    <property type="entry name" value="GAL4"/>
    <property type="match status" value="1"/>
</dbReference>
<accession>A0A4T0IJ83</accession>
<dbReference type="Pfam" id="PF00172">
    <property type="entry name" value="Zn_clus"/>
    <property type="match status" value="1"/>
</dbReference>
<reference evidence="7 8" key="1">
    <citation type="submission" date="2019-03" db="EMBL/GenBank/DDBJ databases">
        <title>Sequencing 23 genomes of Wallemia ichthyophaga.</title>
        <authorList>
            <person name="Gostincar C."/>
        </authorList>
    </citation>
    <scope>NUCLEOTIDE SEQUENCE [LARGE SCALE GENOMIC DNA]</scope>
    <source>
        <strain evidence="7 8">EXF-6200</strain>
    </source>
</reference>
<comment type="subcellular location">
    <subcellularLocation>
        <location evidence="1">Nucleus</location>
    </subcellularLocation>
</comment>
<keyword evidence="2" id="KW-0479">Metal-binding</keyword>
<feature type="compositionally biased region" description="Polar residues" evidence="5">
    <location>
        <begin position="805"/>
        <end position="814"/>
    </location>
</feature>
<feature type="compositionally biased region" description="Basic and acidic residues" evidence="5">
    <location>
        <begin position="728"/>
        <end position="745"/>
    </location>
</feature>
<dbReference type="InterPro" id="IPR001138">
    <property type="entry name" value="Zn2Cys6_DnaBD"/>
</dbReference>
<evidence type="ECO:0000313" key="7">
    <source>
        <dbReference type="EMBL" id="TIB28757.1"/>
    </source>
</evidence>
<dbReference type="InterPro" id="IPR036864">
    <property type="entry name" value="Zn2-C6_fun-type_DNA-bd_sf"/>
</dbReference>
<evidence type="ECO:0000313" key="8">
    <source>
        <dbReference type="Proteomes" id="UP000310689"/>
    </source>
</evidence>
<feature type="compositionally biased region" description="Low complexity" evidence="5">
    <location>
        <begin position="708"/>
        <end position="718"/>
    </location>
</feature>
<feature type="compositionally biased region" description="Basic and acidic residues" evidence="5">
    <location>
        <begin position="833"/>
        <end position="843"/>
    </location>
</feature>
<evidence type="ECO:0000256" key="1">
    <source>
        <dbReference type="ARBA" id="ARBA00004123"/>
    </source>
</evidence>
<dbReference type="Pfam" id="PF04082">
    <property type="entry name" value="Fungal_trans"/>
    <property type="match status" value="1"/>
</dbReference>
<dbReference type="EMBL" id="SPOI01000325">
    <property type="protein sequence ID" value="TIB28757.1"/>
    <property type="molecule type" value="Genomic_DNA"/>
</dbReference>
<protein>
    <recommendedName>
        <fullName evidence="6">Zn(2)-C6 fungal-type domain-containing protein</fullName>
    </recommendedName>
</protein>
<feature type="compositionally biased region" description="Basic and acidic residues" evidence="5">
    <location>
        <begin position="753"/>
        <end position="762"/>
    </location>
</feature>
<feature type="region of interest" description="Disordered" evidence="5">
    <location>
        <begin position="833"/>
        <end position="867"/>
    </location>
</feature>
<dbReference type="GO" id="GO:0005634">
    <property type="term" value="C:nucleus"/>
    <property type="evidence" value="ECO:0007669"/>
    <property type="project" value="UniProtKB-SubCell"/>
</dbReference>
<dbReference type="SMART" id="SM00906">
    <property type="entry name" value="Fungal_trans"/>
    <property type="match status" value="1"/>
</dbReference>
<dbReference type="Proteomes" id="UP000310689">
    <property type="component" value="Unassembled WGS sequence"/>
</dbReference>
<dbReference type="GO" id="GO:0000981">
    <property type="term" value="F:DNA-binding transcription factor activity, RNA polymerase II-specific"/>
    <property type="evidence" value="ECO:0007669"/>
    <property type="project" value="InterPro"/>
</dbReference>
<dbReference type="Gene3D" id="4.10.240.10">
    <property type="entry name" value="Zn(2)-C6 fungal-type DNA-binding domain"/>
    <property type="match status" value="1"/>
</dbReference>
<evidence type="ECO:0000259" key="6">
    <source>
        <dbReference type="PROSITE" id="PS50048"/>
    </source>
</evidence>
<dbReference type="PROSITE" id="PS00463">
    <property type="entry name" value="ZN2_CY6_FUNGAL_1"/>
    <property type="match status" value="1"/>
</dbReference>
<organism evidence="7 8">
    <name type="scientific">Wallemia ichthyophaga</name>
    <dbReference type="NCBI Taxonomy" id="245174"/>
    <lineage>
        <taxon>Eukaryota</taxon>
        <taxon>Fungi</taxon>
        <taxon>Dikarya</taxon>
        <taxon>Basidiomycota</taxon>
        <taxon>Wallemiomycotina</taxon>
        <taxon>Wallemiomycetes</taxon>
        <taxon>Wallemiales</taxon>
        <taxon>Wallemiaceae</taxon>
        <taxon>Wallemia</taxon>
    </lineage>
</organism>